<protein>
    <submittedName>
        <fullName evidence="1">CMP/dCMP deaminase, zinc-binding protein</fullName>
    </submittedName>
</protein>
<sequence>MKTEARQLIETIMHLDRDLYLELRACSTCTSPTLFAIEQTDLIGAYLRAGGVHHDPETCRGGGAEIWAMLRGSSTRRRP</sequence>
<organism evidence="1 2">
    <name type="scientific">Allochromatium vinosum (strain ATCC 17899 / DSM 180 / NBRC 103801 / NCIMB 10441 / D)</name>
    <name type="common">Chromatium vinosum</name>
    <dbReference type="NCBI Taxonomy" id="572477"/>
    <lineage>
        <taxon>Bacteria</taxon>
        <taxon>Pseudomonadati</taxon>
        <taxon>Pseudomonadota</taxon>
        <taxon>Gammaproteobacteria</taxon>
        <taxon>Chromatiales</taxon>
        <taxon>Chromatiaceae</taxon>
        <taxon>Allochromatium</taxon>
    </lineage>
</organism>
<proteinExistence type="predicted"/>
<evidence type="ECO:0000313" key="1">
    <source>
        <dbReference type="EMBL" id="ADC64105.1"/>
    </source>
</evidence>
<keyword evidence="1" id="KW-0614">Plasmid</keyword>
<dbReference type="HOGENOM" id="CLU_2598288_0_0_6"/>
<evidence type="ECO:0000313" key="2">
    <source>
        <dbReference type="Proteomes" id="UP000001441"/>
    </source>
</evidence>
<gene>
    <name evidence="1" type="ordered locus">Alvin_3209</name>
</gene>
<dbReference type="KEGG" id="alv:Alvin_3209"/>
<dbReference type="EMBL" id="CP001897">
    <property type="protein sequence ID" value="ADC64105.1"/>
    <property type="molecule type" value="Genomic_DNA"/>
</dbReference>
<dbReference type="Proteomes" id="UP000001441">
    <property type="component" value="Plasmid pALVIN01"/>
</dbReference>
<accession>D3RW93</accession>
<geneLocation type="plasmid" evidence="1 2">
    <name>pALVIN01</name>
</geneLocation>
<keyword evidence="2" id="KW-1185">Reference proteome</keyword>
<reference evidence="1 2" key="1">
    <citation type="journal article" date="2011" name="Stand. Genomic Sci.">
        <title>Complete genome sequence of Allochromatium vinosum DSM 180(T).</title>
        <authorList>
            <person name="Weissgerber T."/>
            <person name="Zigann R."/>
            <person name="Bruce D."/>
            <person name="Chang Y.J."/>
            <person name="Detter J.C."/>
            <person name="Han C."/>
            <person name="Hauser L."/>
            <person name="Jeffries C.D."/>
            <person name="Land M."/>
            <person name="Munk A.C."/>
            <person name="Tapia R."/>
            <person name="Dahl C."/>
        </authorList>
    </citation>
    <scope>NUCLEOTIDE SEQUENCE [LARGE SCALE GENOMIC DNA]</scope>
    <source>
        <strain evidence="2">ATCC 17899 / DSM 180 / NBRC 103801 / NCIMB 10441 / D</strain>
        <plasmid evidence="2">Plasmid pALVIN01</plasmid>
    </source>
</reference>
<name>D3RW93_ALLVD</name>
<dbReference type="RefSeq" id="WP_012972369.1">
    <property type="nucleotide sequence ID" value="NC_013852.1"/>
</dbReference>
<dbReference type="AlphaFoldDB" id="D3RW93"/>